<sequence>MNEQFRVAQKIGLMFHHDTPLPEDIKSWAISQLHAKSPALGISTMNPLSKIGPWPQSLQANLEDLSKRYIKAMEVEDKVNKSSNPDYDLISKSDFENYMGNNDHLKFSHRNIYGKDQVKLRFMAFWTNHFTMAPNTNQTDHVIGHAFENAILSNLNNSFAIMLYEVTKHPAMLMYLDNVFSSGQNSQYTIENQKGGGQAGLNDNLGRELLELHTVSPAAKYTESDIRATANVLSGWGSHLDLTLDEMKKKYGSNNLWDMFRTDRHEPGNKTVLGKTIYPGKGGLRQLTDFLANHKNTVAHLSKKLAEHFVSENPSKSDIDHIANVWRQSKGNLDKVHTAVIERAILSKEPKFQWPMTWLFQVLRLSNATYIHGWNEIAGSCNHCPSYENDGSRDYPFMQNKEIFLEIGQSFWHMRQPNGYSSKKDAWVSGEMFDRRIRFAEAIFNVGNPKFTSEEIMSRIGAHKSTRNLVKNMGMKEKDKFIALMCSPELMGLEYV</sequence>
<reference evidence="1" key="1">
    <citation type="submission" date="2018-05" db="EMBL/GenBank/DDBJ databases">
        <authorList>
            <person name="Lanie J.A."/>
            <person name="Ng W.-L."/>
            <person name="Kazmierczak K.M."/>
            <person name="Andrzejewski T.M."/>
            <person name="Davidsen T.M."/>
            <person name="Wayne K.J."/>
            <person name="Tettelin H."/>
            <person name="Glass J.I."/>
            <person name="Rusch D."/>
            <person name="Podicherti R."/>
            <person name="Tsui H.-C.T."/>
            <person name="Winkler M.E."/>
        </authorList>
    </citation>
    <scope>NUCLEOTIDE SEQUENCE</scope>
</reference>
<evidence type="ECO:0008006" key="2">
    <source>
        <dbReference type="Google" id="ProtNLM"/>
    </source>
</evidence>
<dbReference type="Pfam" id="PF08811">
    <property type="entry name" value="DUF1800"/>
    <property type="match status" value="1"/>
</dbReference>
<gene>
    <name evidence="1" type="ORF">METZ01_LOCUS123699</name>
</gene>
<protein>
    <recommendedName>
        <fullName evidence="2">DUF1800 domain-containing protein</fullName>
    </recommendedName>
</protein>
<proteinExistence type="predicted"/>
<evidence type="ECO:0000313" key="1">
    <source>
        <dbReference type="EMBL" id="SVA70845.1"/>
    </source>
</evidence>
<organism evidence="1">
    <name type="scientific">marine metagenome</name>
    <dbReference type="NCBI Taxonomy" id="408172"/>
    <lineage>
        <taxon>unclassified sequences</taxon>
        <taxon>metagenomes</taxon>
        <taxon>ecological metagenomes</taxon>
    </lineage>
</organism>
<dbReference type="InterPro" id="IPR014917">
    <property type="entry name" value="DUF1800"/>
</dbReference>
<accession>A0A381Y1L2</accession>
<dbReference type="EMBL" id="UINC01017160">
    <property type="protein sequence ID" value="SVA70845.1"/>
    <property type="molecule type" value="Genomic_DNA"/>
</dbReference>
<dbReference type="AlphaFoldDB" id="A0A381Y1L2"/>
<name>A0A381Y1L2_9ZZZZ</name>